<feature type="transmembrane region" description="Helical" evidence="4">
    <location>
        <begin position="102"/>
        <end position="120"/>
    </location>
</feature>
<evidence type="ECO:0000256" key="4">
    <source>
        <dbReference type="SAM" id="Phobius"/>
    </source>
</evidence>
<evidence type="ECO:0000256" key="2">
    <source>
        <dbReference type="ARBA" id="ARBA00022803"/>
    </source>
</evidence>
<dbReference type="InterPro" id="IPR052346">
    <property type="entry name" value="O-mannosyl-transferase_TMTC"/>
</dbReference>
<dbReference type="PANTHER" id="PTHR44227">
    <property type="match status" value="1"/>
</dbReference>
<dbReference type="SUPFAM" id="SSF48452">
    <property type="entry name" value="TPR-like"/>
    <property type="match status" value="1"/>
</dbReference>
<feature type="transmembrane region" description="Helical" evidence="4">
    <location>
        <begin position="357"/>
        <end position="375"/>
    </location>
</feature>
<dbReference type="PROSITE" id="PS50005">
    <property type="entry name" value="TPR"/>
    <property type="match status" value="2"/>
</dbReference>
<feature type="transmembrane region" description="Helical" evidence="4">
    <location>
        <begin position="21"/>
        <end position="41"/>
    </location>
</feature>
<protein>
    <submittedName>
        <fullName evidence="6">Tetratricopeptide repeat protein</fullName>
    </submittedName>
</protein>
<evidence type="ECO:0000259" key="5">
    <source>
        <dbReference type="Pfam" id="PF13231"/>
    </source>
</evidence>
<evidence type="ECO:0000256" key="3">
    <source>
        <dbReference type="PROSITE-ProRule" id="PRU00339"/>
    </source>
</evidence>
<reference evidence="6" key="1">
    <citation type="submission" date="2020-12" db="EMBL/GenBank/DDBJ databases">
        <title>Geomonas sp. Red875, isolated from river sediment.</title>
        <authorList>
            <person name="Xu Z."/>
            <person name="Zhang Z."/>
            <person name="Masuda Y."/>
            <person name="Itoh H."/>
            <person name="Senoo K."/>
        </authorList>
    </citation>
    <scope>NUCLEOTIDE SEQUENCE</scope>
    <source>
        <strain evidence="6">Red875</strain>
    </source>
</reference>
<accession>A0A8J7LYY1</accession>
<feature type="transmembrane region" description="Helical" evidence="4">
    <location>
        <begin position="382"/>
        <end position="401"/>
    </location>
</feature>
<keyword evidence="4" id="KW-1133">Transmembrane helix</keyword>
<dbReference type="EMBL" id="JAEMHM010000010">
    <property type="protein sequence ID" value="MBJ6725707.1"/>
    <property type="molecule type" value="Genomic_DNA"/>
</dbReference>
<feature type="domain" description="Glycosyltransferase RgtA/B/C/D-like" evidence="5">
    <location>
        <begin position="92"/>
        <end position="219"/>
    </location>
</feature>
<comment type="caution">
    <text evidence="6">The sequence shown here is derived from an EMBL/GenBank/DDBJ whole genome shotgun (WGS) entry which is preliminary data.</text>
</comment>
<dbReference type="Gene3D" id="1.25.40.10">
    <property type="entry name" value="Tetratricopeptide repeat domain"/>
    <property type="match status" value="1"/>
</dbReference>
<dbReference type="InterPro" id="IPR038731">
    <property type="entry name" value="RgtA/B/C-like"/>
</dbReference>
<feature type="repeat" description="TPR" evidence="3">
    <location>
        <begin position="456"/>
        <end position="489"/>
    </location>
</feature>
<feature type="repeat" description="TPR" evidence="3">
    <location>
        <begin position="493"/>
        <end position="526"/>
    </location>
</feature>
<organism evidence="6 7">
    <name type="scientific">Geomesophilobacter sediminis</name>
    <dbReference type="NCBI Taxonomy" id="2798584"/>
    <lineage>
        <taxon>Bacteria</taxon>
        <taxon>Pseudomonadati</taxon>
        <taxon>Thermodesulfobacteriota</taxon>
        <taxon>Desulfuromonadia</taxon>
        <taxon>Geobacterales</taxon>
        <taxon>Geobacteraceae</taxon>
        <taxon>Geomesophilobacter</taxon>
    </lineage>
</organism>
<dbReference type="Pfam" id="PF13181">
    <property type="entry name" value="TPR_8"/>
    <property type="match status" value="1"/>
</dbReference>
<feature type="transmembrane region" description="Helical" evidence="4">
    <location>
        <begin position="330"/>
        <end position="351"/>
    </location>
</feature>
<feature type="transmembrane region" description="Helical" evidence="4">
    <location>
        <begin position="188"/>
        <end position="211"/>
    </location>
</feature>
<feature type="transmembrane region" description="Helical" evidence="4">
    <location>
        <begin position="299"/>
        <end position="318"/>
    </location>
</feature>
<dbReference type="AlphaFoldDB" id="A0A8J7LYY1"/>
<evidence type="ECO:0000313" key="7">
    <source>
        <dbReference type="Proteomes" id="UP000636888"/>
    </source>
</evidence>
<dbReference type="Pfam" id="PF13432">
    <property type="entry name" value="TPR_16"/>
    <property type="match status" value="1"/>
</dbReference>
<gene>
    <name evidence="6" type="ORF">JFN93_13385</name>
</gene>
<keyword evidence="2 3" id="KW-0802">TPR repeat</keyword>
<feature type="transmembrane region" description="Helical" evidence="4">
    <location>
        <begin position="231"/>
        <end position="248"/>
    </location>
</feature>
<dbReference type="InterPro" id="IPR019734">
    <property type="entry name" value="TPR_rpt"/>
</dbReference>
<proteinExistence type="predicted"/>
<keyword evidence="4" id="KW-0812">Transmembrane</keyword>
<sequence>MKDASGAADSSLRMTADSTAGVSRYYVIALVLVTLLAYFPVLGNDFVAYDDPYYLLENPLVNRGVTPEAIRDAFTTMAQGHWHPLTWVSHQIDFALFGVNPAGHHAMNLLFHVLNVLLLFRLLRRLNLAPQLAAITAGLFALHPLHVESVAWASERKDVLCTFFMLLALIGYERYAREPRRGSYLGTLAFFAASLLAKSMSVTLPVLLLLLDWWPLRRLDRQRLARVLAEKVPFFLLSGVASVMAFLAQKTSGATAMGVDPGVAMNLANAVRSVALYLVKTVWPAGLAPLYLFPAEIPAGQIVGAILVLLGLLALAVIQRNRNPWITFGILWYLVTLLPIIGIVHVGFQALADRYTYIPHIGVFLAVVAAAEKWIGSRRGAATVVVSAVLLGLAAATYAQARLWRNSETLFRAAIARTSGNYVMMHNLGDELLRQGRIAEGVKQHELAAALRPDDPECQFSYGSALLQSGEFSGAEAHLRQALALGPSRKTTGRIYNNLGSALWNMGRKQEALATFYQALQFAPKSRTVRKNIEDLKREM</sequence>
<dbReference type="InterPro" id="IPR011990">
    <property type="entry name" value="TPR-like_helical_dom_sf"/>
</dbReference>
<dbReference type="Proteomes" id="UP000636888">
    <property type="component" value="Unassembled WGS sequence"/>
</dbReference>
<keyword evidence="7" id="KW-1185">Reference proteome</keyword>
<dbReference type="RefSeq" id="WP_199384597.1">
    <property type="nucleotide sequence ID" value="NZ_JAEMHM010000010.1"/>
</dbReference>
<name>A0A8J7LYY1_9BACT</name>
<evidence type="ECO:0000313" key="6">
    <source>
        <dbReference type="EMBL" id="MBJ6725707.1"/>
    </source>
</evidence>
<evidence type="ECO:0000256" key="1">
    <source>
        <dbReference type="ARBA" id="ARBA00022737"/>
    </source>
</evidence>
<keyword evidence="1" id="KW-0677">Repeat</keyword>
<dbReference type="SMART" id="SM00028">
    <property type="entry name" value="TPR"/>
    <property type="match status" value="4"/>
</dbReference>
<keyword evidence="4" id="KW-0472">Membrane</keyword>
<feature type="transmembrane region" description="Helical" evidence="4">
    <location>
        <begin position="159"/>
        <end position="176"/>
    </location>
</feature>
<dbReference type="Pfam" id="PF13231">
    <property type="entry name" value="PMT_2"/>
    <property type="match status" value="1"/>
</dbReference>
<dbReference type="PANTHER" id="PTHR44227:SF3">
    <property type="entry name" value="PROTEIN O-MANNOSYL-TRANSFERASE TMTC4"/>
    <property type="match status" value="1"/>
</dbReference>